<dbReference type="InterPro" id="IPR026026">
    <property type="entry name" value="HIT_Hint"/>
</dbReference>
<organism evidence="3 4">
    <name type="scientific">Rhizobium oryziradicis</name>
    <dbReference type="NCBI Taxonomy" id="1867956"/>
    <lineage>
        <taxon>Bacteria</taxon>
        <taxon>Pseudomonadati</taxon>
        <taxon>Pseudomonadota</taxon>
        <taxon>Alphaproteobacteria</taxon>
        <taxon>Hyphomicrobiales</taxon>
        <taxon>Rhizobiaceae</taxon>
        <taxon>Rhizobium/Agrobacterium group</taxon>
        <taxon>Rhizobium</taxon>
    </lineage>
</organism>
<dbReference type="EMBL" id="MKIM01000025">
    <property type="protein sequence ID" value="OLP45472.1"/>
    <property type="molecule type" value="Genomic_DNA"/>
</dbReference>
<gene>
    <name evidence="3" type="ORF">BJF95_18850</name>
</gene>
<comment type="caution">
    <text evidence="3">The sequence shown here is derived from an EMBL/GenBank/DDBJ whole genome shotgun (WGS) entry which is preliminary data.</text>
</comment>
<dbReference type="Pfam" id="PF01230">
    <property type="entry name" value="HIT"/>
    <property type="match status" value="1"/>
</dbReference>
<evidence type="ECO:0000313" key="3">
    <source>
        <dbReference type="EMBL" id="OLP45472.1"/>
    </source>
</evidence>
<dbReference type="Proteomes" id="UP000186894">
    <property type="component" value="Unassembled WGS sequence"/>
</dbReference>
<evidence type="ECO:0000313" key="4">
    <source>
        <dbReference type="Proteomes" id="UP000186894"/>
    </source>
</evidence>
<keyword evidence="3" id="KW-0378">Hydrolase</keyword>
<name>A0A1Q8ZTU3_9HYPH</name>
<dbReference type="STRING" id="1867956.BJF95_18850"/>
<proteinExistence type="predicted"/>
<dbReference type="PROSITE" id="PS51084">
    <property type="entry name" value="HIT_2"/>
    <property type="match status" value="1"/>
</dbReference>
<dbReference type="InterPro" id="IPR011146">
    <property type="entry name" value="HIT-like"/>
</dbReference>
<dbReference type="Gene3D" id="3.30.428.10">
    <property type="entry name" value="HIT-like"/>
    <property type="match status" value="1"/>
</dbReference>
<dbReference type="AlphaFoldDB" id="A0A1Q8ZTU3"/>
<keyword evidence="4" id="KW-1185">Reference proteome</keyword>
<evidence type="ECO:0000259" key="2">
    <source>
        <dbReference type="PROSITE" id="PS51084"/>
    </source>
</evidence>
<dbReference type="GO" id="GO:0016787">
    <property type="term" value="F:hydrolase activity"/>
    <property type="evidence" value="ECO:0007669"/>
    <property type="project" value="UniProtKB-KW"/>
</dbReference>
<feature type="domain" description="HIT" evidence="2">
    <location>
        <begin position="41"/>
        <end position="110"/>
    </location>
</feature>
<reference evidence="3 4" key="1">
    <citation type="submission" date="2016-09" db="EMBL/GenBank/DDBJ databases">
        <title>Rhizobium oryziradicis sp. nov., isolated from the root of rice.</title>
        <authorList>
            <person name="Zhao J."/>
            <person name="Zhang X."/>
        </authorList>
    </citation>
    <scope>NUCLEOTIDE SEQUENCE [LARGE SCALE GENOMIC DNA]</scope>
    <source>
        <strain evidence="3 4">N19</strain>
    </source>
</reference>
<sequence>METRNLNPFLLDERLARDSQSILELSLCDVRLSKDSRWPWLILVPRRANVSEVFDLSLEDQQLLWAEQVMVAQALQSVTQATKINIAAIGNVVRQLHVHVVARFEGDANWPAPIWGFGTAEPYAIADFDAMKTKILGVIA</sequence>
<protein>
    <submittedName>
        <fullName evidence="3">Diadenosine tetraphosphate hydrolase</fullName>
    </submittedName>
</protein>
<evidence type="ECO:0000256" key="1">
    <source>
        <dbReference type="PROSITE-ProRule" id="PRU00464"/>
    </source>
</evidence>
<accession>A0A1Q8ZTU3</accession>
<comment type="caution">
    <text evidence="1">Lacks conserved residue(s) required for the propagation of feature annotation.</text>
</comment>
<dbReference type="InterPro" id="IPR036265">
    <property type="entry name" value="HIT-like_sf"/>
</dbReference>
<dbReference type="PIRSF" id="PIRSF000714">
    <property type="entry name" value="HIT"/>
    <property type="match status" value="1"/>
</dbReference>
<dbReference type="SUPFAM" id="SSF54197">
    <property type="entry name" value="HIT-like"/>
    <property type="match status" value="1"/>
</dbReference>